<name>A0A7Y7IE66_9MICC</name>
<protein>
    <submittedName>
        <fullName evidence="2">FAD-dependent oxidoreductase</fullName>
    </submittedName>
</protein>
<evidence type="ECO:0000313" key="2">
    <source>
        <dbReference type="EMBL" id="NVM93390.1"/>
    </source>
</evidence>
<dbReference type="SUPFAM" id="SSF51905">
    <property type="entry name" value="FAD/NAD(P)-binding domain"/>
    <property type="match status" value="1"/>
</dbReference>
<dbReference type="Pfam" id="PF07992">
    <property type="entry name" value="Pyr_redox_2"/>
    <property type="match status" value="1"/>
</dbReference>
<evidence type="ECO:0000259" key="1">
    <source>
        <dbReference type="Pfam" id="PF07992"/>
    </source>
</evidence>
<reference evidence="2 3" key="1">
    <citation type="submission" date="2020-02" db="EMBL/GenBank/DDBJ databases">
        <title>Genome sequence of strain AETb3-4.</title>
        <authorList>
            <person name="Gao J."/>
            <person name="Zhang X."/>
        </authorList>
    </citation>
    <scope>NUCLEOTIDE SEQUENCE [LARGE SCALE GENOMIC DNA]</scope>
    <source>
        <strain evidence="2 3">AETb3-4</strain>
    </source>
</reference>
<dbReference type="GO" id="GO:0003955">
    <property type="term" value="F:NAD(P)H dehydrogenase (quinone) activity"/>
    <property type="evidence" value="ECO:0007669"/>
    <property type="project" value="TreeGrafter"/>
</dbReference>
<gene>
    <name evidence="2" type="ORF">G6034_00440</name>
</gene>
<dbReference type="PANTHER" id="PTHR43014">
    <property type="entry name" value="MERCURIC REDUCTASE"/>
    <property type="match status" value="1"/>
</dbReference>
<sequence>MSVEAFDLLIVGGGKAGKSLAMDLVIGEACFVGPRTVEVTDDAGTHRTLSGTNVVINTGMVPFVPDIPGLRTAEPLTSTSILALESLPASIVIVGRGTTTGY</sequence>
<dbReference type="InterPro" id="IPR036188">
    <property type="entry name" value="FAD/NAD-bd_sf"/>
</dbReference>
<evidence type="ECO:0000313" key="3">
    <source>
        <dbReference type="Proteomes" id="UP000543556"/>
    </source>
</evidence>
<dbReference type="Gene3D" id="3.50.50.60">
    <property type="entry name" value="FAD/NAD(P)-binding domain"/>
    <property type="match status" value="2"/>
</dbReference>
<dbReference type="EMBL" id="JAAMFM010000001">
    <property type="protein sequence ID" value="NVM93390.1"/>
    <property type="molecule type" value="Genomic_DNA"/>
</dbReference>
<dbReference type="AlphaFoldDB" id="A0A7Y7IE66"/>
<dbReference type="RefSeq" id="WP_176633130.1">
    <property type="nucleotide sequence ID" value="NZ_JAAMFM010000001.1"/>
</dbReference>
<organism evidence="2 3">
    <name type="scientific">Arthrobacter wenxiniae</name>
    <dbReference type="NCBI Taxonomy" id="2713570"/>
    <lineage>
        <taxon>Bacteria</taxon>
        <taxon>Bacillati</taxon>
        <taxon>Actinomycetota</taxon>
        <taxon>Actinomycetes</taxon>
        <taxon>Micrococcales</taxon>
        <taxon>Micrococcaceae</taxon>
        <taxon>Arthrobacter</taxon>
    </lineage>
</organism>
<proteinExistence type="predicted"/>
<dbReference type="Proteomes" id="UP000543556">
    <property type="component" value="Unassembled WGS sequence"/>
</dbReference>
<accession>A0A7Y7IE66</accession>
<comment type="caution">
    <text evidence="2">The sequence shown here is derived from an EMBL/GenBank/DDBJ whole genome shotgun (WGS) entry which is preliminary data.</text>
</comment>
<dbReference type="InterPro" id="IPR023753">
    <property type="entry name" value="FAD/NAD-binding_dom"/>
</dbReference>
<dbReference type="GO" id="GO:0050660">
    <property type="term" value="F:flavin adenine dinucleotide binding"/>
    <property type="evidence" value="ECO:0007669"/>
    <property type="project" value="TreeGrafter"/>
</dbReference>
<feature type="domain" description="FAD/NAD(P)-binding" evidence="1">
    <location>
        <begin position="34"/>
        <end position="99"/>
    </location>
</feature>
<keyword evidence="3" id="KW-1185">Reference proteome</keyword>
<dbReference type="PANTHER" id="PTHR43014:SF2">
    <property type="entry name" value="MERCURIC REDUCTASE"/>
    <property type="match status" value="1"/>
</dbReference>